<dbReference type="PROSITE" id="PS00455">
    <property type="entry name" value="AMP_BINDING"/>
    <property type="match status" value="1"/>
</dbReference>
<organism evidence="4 5">
    <name type="scientific">Lophiostoma macrostomum CBS 122681</name>
    <dbReference type="NCBI Taxonomy" id="1314788"/>
    <lineage>
        <taxon>Eukaryota</taxon>
        <taxon>Fungi</taxon>
        <taxon>Dikarya</taxon>
        <taxon>Ascomycota</taxon>
        <taxon>Pezizomycotina</taxon>
        <taxon>Dothideomycetes</taxon>
        <taxon>Pleosporomycetidae</taxon>
        <taxon>Pleosporales</taxon>
        <taxon>Lophiostomataceae</taxon>
        <taxon>Lophiostoma</taxon>
    </lineage>
</organism>
<dbReference type="InterPro" id="IPR020845">
    <property type="entry name" value="AMP-binding_CS"/>
</dbReference>
<evidence type="ECO:0000313" key="4">
    <source>
        <dbReference type="EMBL" id="KAF2661200.1"/>
    </source>
</evidence>
<keyword evidence="2" id="KW-0597">Phosphoprotein</keyword>
<proteinExistence type="predicted"/>
<dbReference type="Proteomes" id="UP000799324">
    <property type="component" value="Unassembled WGS sequence"/>
</dbReference>
<accession>A0A6A6TN05</accession>
<protein>
    <submittedName>
        <fullName evidence="4">Acetyl-CoA synthetase-like protein</fullName>
    </submittedName>
</protein>
<name>A0A6A6TN05_9PLEO</name>
<keyword evidence="1" id="KW-0596">Phosphopantetheine</keyword>
<dbReference type="OrthoDB" id="429813at2759"/>
<feature type="domain" description="AMP-dependent synthetase/ligase" evidence="3">
    <location>
        <begin position="27"/>
        <end position="334"/>
    </location>
</feature>
<dbReference type="Pfam" id="PF00501">
    <property type="entry name" value="AMP-binding"/>
    <property type="match status" value="1"/>
</dbReference>
<dbReference type="SUPFAM" id="SSF56801">
    <property type="entry name" value="Acetyl-CoA synthetase-like"/>
    <property type="match status" value="1"/>
</dbReference>
<reference evidence="4" key="1">
    <citation type="journal article" date="2020" name="Stud. Mycol.">
        <title>101 Dothideomycetes genomes: a test case for predicting lifestyles and emergence of pathogens.</title>
        <authorList>
            <person name="Haridas S."/>
            <person name="Albert R."/>
            <person name="Binder M."/>
            <person name="Bloem J."/>
            <person name="Labutti K."/>
            <person name="Salamov A."/>
            <person name="Andreopoulos B."/>
            <person name="Baker S."/>
            <person name="Barry K."/>
            <person name="Bills G."/>
            <person name="Bluhm B."/>
            <person name="Cannon C."/>
            <person name="Castanera R."/>
            <person name="Culley D."/>
            <person name="Daum C."/>
            <person name="Ezra D."/>
            <person name="Gonzalez J."/>
            <person name="Henrissat B."/>
            <person name="Kuo A."/>
            <person name="Liang C."/>
            <person name="Lipzen A."/>
            <person name="Lutzoni F."/>
            <person name="Magnuson J."/>
            <person name="Mondo S."/>
            <person name="Nolan M."/>
            <person name="Ohm R."/>
            <person name="Pangilinan J."/>
            <person name="Park H.-J."/>
            <person name="Ramirez L."/>
            <person name="Alfaro M."/>
            <person name="Sun H."/>
            <person name="Tritt A."/>
            <person name="Yoshinaga Y."/>
            <person name="Zwiers L.-H."/>
            <person name="Turgeon B."/>
            <person name="Goodwin S."/>
            <person name="Spatafora J."/>
            <person name="Crous P."/>
            <person name="Grigoriev I."/>
        </authorList>
    </citation>
    <scope>NUCLEOTIDE SEQUENCE</scope>
    <source>
        <strain evidence="4">CBS 122681</strain>
    </source>
</reference>
<dbReference type="InterPro" id="IPR000873">
    <property type="entry name" value="AMP-dep_synth/lig_dom"/>
</dbReference>
<dbReference type="AlphaFoldDB" id="A0A6A6TN05"/>
<evidence type="ECO:0000256" key="1">
    <source>
        <dbReference type="ARBA" id="ARBA00022450"/>
    </source>
</evidence>
<dbReference type="InterPro" id="IPR042099">
    <property type="entry name" value="ANL_N_sf"/>
</dbReference>
<keyword evidence="5" id="KW-1185">Reference proteome</keyword>
<dbReference type="PANTHER" id="PTHR43439:SF2">
    <property type="entry name" value="ENZYME, PUTATIVE (JCVI)-RELATED"/>
    <property type="match status" value="1"/>
</dbReference>
<evidence type="ECO:0000313" key="5">
    <source>
        <dbReference type="Proteomes" id="UP000799324"/>
    </source>
</evidence>
<dbReference type="InterPro" id="IPR051414">
    <property type="entry name" value="Adenylate-forming_Reductase"/>
</dbReference>
<sequence>MPESQYHGPKLLTKVLEDKAEWIGDHTYLRYPNDDWETEGYRTMTWRQYADSVNKVAHWLDQQLGVSQSRDTIAYMGPSDARYAIMFLAAIKTDRKLLIPDGRLTDKGLASLLHETNCIAWIHAEGDDLPRGLPDSIKRCALPCLAWCLDSQDHPRYPYNKTFDEAKWDEVLIIHTSGTTGIPKAIFLTNGFNTVIGSFTKLSRLHWPRSLVPEVTARQATLSACPPQWLGGLVAYVFAPMYYDISTIVPPADVTGLPPAVFKKIVTMNKVDGILCPPHCIHELYNDIKSQGILRSFNFITYLGAPLDRAIGDDLSQSTKITCMIGSTETGLQWQLQCRDRKYWYTHEYIPENGHRMVKIQGHGTDNLYELVLDRAEDGQPNLYQSAFWNPANKDVNTIETNELYAPIKDGAGRTRWVFTARKDDLTKLSWLAKFHAQDIEARVKRHPDIYEVIVGGEGRPTPYIIVEPRQGVLDSKSPDALLDELYEGVVTQSNKADVQEISIPKETVLIAKSDKPFQRTAKHTLKRKAIEQDYADEIEEAYARLTEANPA</sequence>
<dbReference type="PANTHER" id="PTHR43439">
    <property type="entry name" value="PHENYLACETATE-COENZYME A LIGASE"/>
    <property type="match status" value="1"/>
</dbReference>
<dbReference type="Pfam" id="PF23562">
    <property type="entry name" value="AMP-binding_C_3"/>
    <property type="match status" value="1"/>
</dbReference>
<gene>
    <name evidence="4" type="ORF">K491DRAFT_587670</name>
</gene>
<evidence type="ECO:0000256" key="2">
    <source>
        <dbReference type="ARBA" id="ARBA00022553"/>
    </source>
</evidence>
<dbReference type="Gene3D" id="3.40.50.12780">
    <property type="entry name" value="N-terminal domain of ligase-like"/>
    <property type="match status" value="1"/>
</dbReference>
<evidence type="ECO:0000259" key="3">
    <source>
        <dbReference type="Pfam" id="PF00501"/>
    </source>
</evidence>
<dbReference type="EMBL" id="MU004295">
    <property type="protein sequence ID" value="KAF2661200.1"/>
    <property type="molecule type" value="Genomic_DNA"/>
</dbReference>